<comment type="caution">
    <text evidence="4">The sequence shown here is derived from an EMBL/GenBank/DDBJ whole genome shotgun (WGS) entry which is preliminary data.</text>
</comment>
<gene>
    <name evidence="4" type="ORF">R1flu_004167</name>
</gene>
<evidence type="ECO:0000256" key="1">
    <source>
        <dbReference type="ARBA" id="ARBA00022737"/>
    </source>
</evidence>
<dbReference type="SUPFAM" id="SSF53335">
    <property type="entry name" value="S-adenosyl-L-methionine-dependent methyltransferases"/>
    <property type="match status" value="1"/>
</dbReference>
<dbReference type="Proteomes" id="UP001605036">
    <property type="component" value="Unassembled WGS sequence"/>
</dbReference>
<dbReference type="Gene3D" id="1.25.40.10">
    <property type="entry name" value="Tetratricopeptide repeat domain"/>
    <property type="match status" value="1"/>
</dbReference>
<dbReference type="PANTHER" id="PTHR22904">
    <property type="entry name" value="TPR REPEAT CONTAINING PROTEIN"/>
    <property type="match status" value="1"/>
</dbReference>
<evidence type="ECO:0008006" key="6">
    <source>
        <dbReference type="Google" id="ProtNLM"/>
    </source>
</evidence>
<evidence type="ECO:0000313" key="5">
    <source>
        <dbReference type="Proteomes" id="UP001605036"/>
    </source>
</evidence>
<evidence type="ECO:0000256" key="3">
    <source>
        <dbReference type="PROSITE-ProRule" id="PRU00339"/>
    </source>
</evidence>
<dbReference type="Gene3D" id="3.40.50.150">
    <property type="entry name" value="Vaccinia Virus protein VP39"/>
    <property type="match status" value="1"/>
</dbReference>
<evidence type="ECO:0000256" key="2">
    <source>
        <dbReference type="ARBA" id="ARBA00022803"/>
    </source>
</evidence>
<sequence length="1011" mass="113497">MKYLAMKEALPDSNNVDDKDMVHRSMKAVGARLRKDGISSRDHGCKVMQGSNRTPFLVALKEKGHAALKKGKLQLAENLYTQAILHEKISPALLSHRANVYLKLQKYGKAVEDCTKIIDLQPNFWKAYAVRAEAFRHEGKFDQAIADLGQAKKLHPRKANIYDKLRLKCKREVDIMHNSLKISQLIEEAKKLPRRPYVKGDRRFTLAQHILRMKDCLSTLNMVLTEPGHGAIIWEQDQLDRWKKKRMSNLVGGKKKEKSPLDHDLLIIVSRLEDLYSTVKEVGIEGCHTVALGNGFPILLAVYDFHEELVLKVISKVCRYGDECILKAFLHAEPFPTLLCGLQSESESVKRYSLQLLDLAATLKPQKVLSLLIKEKLFHVILKSMHSGLVSVQQRMSDSSVSLFFKLVLDPRLTRHLLSQNFLSEDLCLGLSQACKADRAVTRLYGAQAITVLLEYDKSRRKITEFALVSAGTSGDDNLSFADDDESGNSIMKVFVNGGVLAAVAGLLCRESQNAPDRMDDSALSIWEDDVELTYKQIGETVDESPEFHECALRRLNLLSGYAQVAVLNTMRALDHMVEARRAVEVLEQVALWGVFISLLSSFPHHLSTLTAQVLAKLCRRDKRAIMHLSNLWPDKSSLILLELARSAKDKKDWQTHQAAMVILAALARCNSFLNVMQDPRSFTILVNLLEVGQSTTVISAGCNCLTIAVTSSVDCMELAEMHASSLVNNLLSIWCESRKAEVKFQVEELLFILMKRSNMFQEAIMVAFKSGKLTGFGFQRAASESQKSLVYKTPEAPIVRIQHTEPESQKPPVYTIPKISILRRIQEDEPPSLSHHKFAQTGINFSKVIDFLSSLTLAHKFKSCYKFADLCAGPGLLSIQLAKHFREAHCFAVSCKRAWVEHTKRIAQIESLGNLTSVLSRGLDVLPHALPSRVNVAILCLSLQQIQDLGYLFQALSSKLLPQGKLVLIDDNQFLMGKARTYGTSEGFNIVQQPRLFEHYSMVVLEKTSK</sequence>
<keyword evidence="1" id="KW-0677">Repeat</keyword>
<accession>A0ABD1YPH5</accession>
<organism evidence="4 5">
    <name type="scientific">Riccia fluitans</name>
    <dbReference type="NCBI Taxonomy" id="41844"/>
    <lineage>
        <taxon>Eukaryota</taxon>
        <taxon>Viridiplantae</taxon>
        <taxon>Streptophyta</taxon>
        <taxon>Embryophyta</taxon>
        <taxon>Marchantiophyta</taxon>
        <taxon>Marchantiopsida</taxon>
        <taxon>Marchantiidae</taxon>
        <taxon>Marchantiales</taxon>
        <taxon>Ricciaceae</taxon>
        <taxon>Riccia</taxon>
    </lineage>
</organism>
<evidence type="ECO:0000313" key="4">
    <source>
        <dbReference type="EMBL" id="KAL2632688.1"/>
    </source>
</evidence>
<proteinExistence type="predicted"/>
<dbReference type="Pfam" id="PF13181">
    <property type="entry name" value="TPR_8"/>
    <property type="match status" value="1"/>
</dbReference>
<reference evidence="4 5" key="1">
    <citation type="submission" date="2024-09" db="EMBL/GenBank/DDBJ databases">
        <title>Chromosome-scale assembly of Riccia fluitans.</title>
        <authorList>
            <person name="Paukszto L."/>
            <person name="Sawicki J."/>
            <person name="Karawczyk K."/>
            <person name="Piernik-Szablinska J."/>
            <person name="Szczecinska M."/>
            <person name="Mazdziarz M."/>
        </authorList>
    </citation>
    <scope>NUCLEOTIDE SEQUENCE [LARGE SCALE GENOMIC DNA]</scope>
    <source>
        <strain evidence="4">Rf_01</strain>
        <tissue evidence="4">Aerial parts of the thallus</tissue>
    </source>
</reference>
<keyword evidence="2 3" id="KW-0802">TPR repeat</keyword>
<dbReference type="SUPFAM" id="SSF48371">
    <property type="entry name" value="ARM repeat"/>
    <property type="match status" value="1"/>
</dbReference>
<dbReference type="EMBL" id="JBHFFA010000003">
    <property type="protein sequence ID" value="KAL2632688.1"/>
    <property type="molecule type" value="Genomic_DNA"/>
</dbReference>
<feature type="repeat" description="TPR" evidence="3">
    <location>
        <begin position="91"/>
        <end position="124"/>
    </location>
</feature>
<keyword evidence="5" id="KW-1185">Reference proteome</keyword>
<dbReference type="SUPFAM" id="SSF48452">
    <property type="entry name" value="TPR-like"/>
    <property type="match status" value="1"/>
</dbReference>
<protein>
    <recommendedName>
        <fullName evidence="6">Protein unc-45 homolog B</fullName>
    </recommendedName>
</protein>
<dbReference type="InterPro" id="IPR011990">
    <property type="entry name" value="TPR-like_helical_dom_sf"/>
</dbReference>
<name>A0ABD1YPH5_9MARC</name>
<dbReference type="SMART" id="SM00028">
    <property type="entry name" value="TPR"/>
    <property type="match status" value="3"/>
</dbReference>
<dbReference type="PROSITE" id="PS50005">
    <property type="entry name" value="TPR"/>
    <property type="match status" value="1"/>
</dbReference>
<dbReference type="InterPro" id="IPR029063">
    <property type="entry name" value="SAM-dependent_MTases_sf"/>
</dbReference>
<dbReference type="InterPro" id="IPR016024">
    <property type="entry name" value="ARM-type_fold"/>
</dbReference>
<dbReference type="InterPro" id="IPR019734">
    <property type="entry name" value="TPR_rpt"/>
</dbReference>
<dbReference type="PANTHER" id="PTHR22904:SF523">
    <property type="entry name" value="STRESS-INDUCED-PHOSPHOPROTEIN 1"/>
    <property type="match status" value="1"/>
</dbReference>
<dbReference type="AlphaFoldDB" id="A0ABD1YPH5"/>